<evidence type="ECO:0008006" key="3">
    <source>
        <dbReference type="Google" id="ProtNLM"/>
    </source>
</evidence>
<dbReference type="RefSeq" id="WP_230038431.1">
    <property type="nucleotide sequence ID" value="NZ_JAJJMM010000001.1"/>
</dbReference>
<keyword evidence="2" id="KW-1185">Reference proteome</keyword>
<comment type="caution">
    <text evidence="1">The sequence shown here is derived from an EMBL/GenBank/DDBJ whole genome shotgun (WGS) entry which is preliminary data.</text>
</comment>
<evidence type="ECO:0000313" key="1">
    <source>
        <dbReference type="EMBL" id="MCC9065034.1"/>
    </source>
</evidence>
<proteinExistence type="predicted"/>
<evidence type="ECO:0000313" key="2">
    <source>
        <dbReference type="Proteomes" id="UP001430679"/>
    </source>
</evidence>
<sequence>MKKLPVIILLVWMCISCQRKKESGLENSKNAVVLKDSVFSNAQSIREWELSVQGLWDSEMLCRKANCGLYVIGDRRNELWEFVKDSVRVYANGLNSKKLLNVFRAIHNGDKIILESSPDSLSESRLKIKVVLDDITDNVIKGTQTITTEENCTSVFDLELTRTKKR</sequence>
<dbReference type="Proteomes" id="UP001430679">
    <property type="component" value="Unassembled WGS sequence"/>
</dbReference>
<protein>
    <recommendedName>
        <fullName evidence="3">Lipocalin-like domain-containing protein</fullName>
    </recommendedName>
</protein>
<reference evidence="1" key="1">
    <citation type="submission" date="2021-11" db="EMBL/GenBank/DDBJ databases">
        <title>Description of novel Flavobacterium species.</title>
        <authorList>
            <person name="Saticioglu I.B."/>
            <person name="Ay H."/>
            <person name="Altun S."/>
            <person name="Duman M."/>
        </authorList>
    </citation>
    <scope>NUCLEOTIDE SEQUENCE</scope>
    <source>
        <strain evidence="1">F-30</strain>
    </source>
</reference>
<gene>
    <name evidence="1" type="ORF">LNP81_18680</name>
</gene>
<organism evidence="1 2">
    <name type="scientific">Flavobacterium piscisymbiosum</name>
    <dbReference type="NCBI Taxonomy" id="2893753"/>
    <lineage>
        <taxon>Bacteria</taxon>
        <taxon>Pseudomonadati</taxon>
        <taxon>Bacteroidota</taxon>
        <taxon>Flavobacteriia</taxon>
        <taxon>Flavobacteriales</taxon>
        <taxon>Flavobacteriaceae</taxon>
        <taxon>Flavobacterium</taxon>
    </lineage>
</organism>
<accession>A0ABS8MHR8</accession>
<dbReference type="EMBL" id="JAJJMM010000001">
    <property type="protein sequence ID" value="MCC9065034.1"/>
    <property type="molecule type" value="Genomic_DNA"/>
</dbReference>
<name>A0ABS8MHR8_9FLAO</name>